<feature type="chain" id="PRO_5032535154" evidence="4">
    <location>
        <begin position="23"/>
        <end position="503"/>
    </location>
</feature>
<comment type="similarity">
    <text evidence="2">Belongs to the bacterial solute-binding protein 5 family.</text>
</comment>
<dbReference type="EMBL" id="JACIJE010000005">
    <property type="protein sequence ID" value="MBB5689840.1"/>
    <property type="molecule type" value="Genomic_DNA"/>
</dbReference>
<comment type="caution">
    <text evidence="6">The sequence shown here is derived from an EMBL/GenBank/DDBJ whole genome shotgun (WGS) entry which is preliminary data.</text>
</comment>
<dbReference type="AlphaFoldDB" id="A0A840XSA7"/>
<evidence type="ECO:0000256" key="4">
    <source>
        <dbReference type="SAM" id="SignalP"/>
    </source>
</evidence>
<name>A0A840XSA7_9PROT</name>
<dbReference type="PIRSF" id="PIRSF002741">
    <property type="entry name" value="MppA"/>
    <property type="match status" value="1"/>
</dbReference>
<dbReference type="PANTHER" id="PTHR30290">
    <property type="entry name" value="PERIPLASMIC BINDING COMPONENT OF ABC TRANSPORTER"/>
    <property type="match status" value="1"/>
</dbReference>
<dbReference type="Gene3D" id="3.90.76.10">
    <property type="entry name" value="Dipeptide-binding Protein, Domain 1"/>
    <property type="match status" value="1"/>
</dbReference>
<sequence>MRRITLLPILALLALPVLPAEAQHLRIGLTSDPDVLDPTLSRTVTGRQVFAAMCDKLVDIDEELRIVPQLATAWRWEDGGRALVLTLREGVRFHDGEALTGEAAAAGLRRHVETQGSTRRAEMGPVTEVVVTGPLEVTIRLSEPFAPLLAALADRAGMLVSPRQAQVTGADFQREPACAGPFRLTRRVAQDRIELERFEGYWNRGAIHVERITYRPIPDATVRLANLRAGAMDVIERVSPSDVAELRRDQRVRVVQAPSLASFYIAINVAHGPRSETPLGRDPRVREAFERSIDRQALVNVAFEGLWTPGNQSVPPGHPFYANSVPIPPRDVARARALLREAGHQRLRIRLAVPNTTDYLQASEVIQAMAAEAGFDVELQVTETATLLRQWTAGDFEALIIQWSGRVDLDANIYAFKACGVPLNGGRYCNPEVDAALNEARRSVEPAARAAAYDRAARLYLADRPYIYLWHPLTLHGTGAAIEGLRPVPDGIIRVQGLRGARG</sequence>
<dbReference type="RefSeq" id="WP_184484057.1">
    <property type="nucleotide sequence ID" value="NZ_JAAEDJ010000011.1"/>
</dbReference>
<organism evidence="6 7">
    <name type="scientific">Neoroseomonas alkaliterrae</name>
    <dbReference type="NCBI Taxonomy" id="1452450"/>
    <lineage>
        <taxon>Bacteria</taxon>
        <taxon>Pseudomonadati</taxon>
        <taxon>Pseudomonadota</taxon>
        <taxon>Alphaproteobacteria</taxon>
        <taxon>Acetobacterales</taxon>
        <taxon>Acetobacteraceae</taxon>
        <taxon>Neoroseomonas</taxon>
    </lineage>
</organism>
<dbReference type="PANTHER" id="PTHR30290:SF38">
    <property type="entry name" value="D,D-DIPEPTIDE-BINDING PERIPLASMIC PROTEIN DDPA-RELATED"/>
    <property type="match status" value="1"/>
</dbReference>
<evidence type="ECO:0000313" key="6">
    <source>
        <dbReference type="EMBL" id="MBB5689840.1"/>
    </source>
</evidence>
<keyword evidence="7" id="KW-1185">Reference proteome</keyword>
<dbReference type="Pfam" id="PF00496">
    <property type="entry name" value="SBP_bac_5"/>
    <property type="match status" value="1"/>
</dbReference>
<dbReference type="GO" id="GO:0030288">
    <property type="term" value="C:outer membrane-bounded periplasmic space"/>
    <property type="evidence" value="ECO:0007669"/>
    <property type="project" value="UniProtKB-ARBA"/>
</dbReference>
<dbReference type="GO" id="GO:1904680">
    <property type="term" value="F:peptide transmembrane transporter activity"/>
    <property type="evidence" value="ECO:0007669"/>
    <property type="project" value="TreeGrafter"/>
</dbReference>
<dbReference type="GO" id="GO:0015833">
    <property type="term" value="P:peptide transport"/>
    <property type="evidence" value="ECO:0007669"/>
    <property type="project" value="TreeGrafter"/>
</dbReference>
<dbReference type="GO" id="GO:0043190">
    <property type="term" value="C:ATP-binding cassette (ABC) transporter complex"/>
    <property type="evidence" value="ECO:0007669"/>
    <property type="project" value="InterPro"/>
</dbReference>
<feature type="signal peptide" evidence="4">
    <location>
        <begin position="1"/>
        <end position="22"/>
    </location>
</feature>
<evidence type="ECO:0000256" key="1">
    <source>
        <dbReference type="ARBA" id="ARBA00004418"/>
    </source>
</evidence>
<dbReference type="InterPro" id="IPR030678">
    <property type="entry name" value="Peptide/Ni-bd"/>
</dbReference>
<dbReference type="SUPFAM" id="SSF53850">
    <property type="entry name" value="Periplasmic binding protein-like II"/>
    <property type="match status" value="1"/>
</dbReference>
<reference evidence="6 7" key="1">
    <citation type="submission" date="2020-08" db="EMBL/GenBank/DDBJ databases">
        <title>Genomic Encyclopedia of Type Strains, Phase IV (KMG-IV): sequencing the most valuable type-strain genomes for metagenomic binning, comparative biology and taxonomic classification.</title>
        <authorList>
            <person name="Goeker M."/>
        </authorList>
    </citation>
    <scope>NUCLEOTIDE SEQUENCE [LARGE SCALE GENOMIC DNA]</scope>
    <source>
        <strain evidence="6 7">DSM 25895</strain>
    </source>
</reference>
<dbReference type="InterPro" id="IPR039424">
    <property type="entry name" value="SBP_5"/>
</dbReference>
<gene>
    <name evidence="6" type="ORF">FHS88_001966</name>
</gene>
<dbReference type="Gene3D" id="3.10.105.10">
    <property type="entry name" value="Dipeptide-binding Protein, Domain 3"/>
    <property type="match status" value="1"/>
</dbReference>
<evidence type="ECO:0000256" key="2">
    <source>
        <dbReference type="ARBA" id="ARBA00005695"/>
    </source>
</evidence>
<evidence type="ECO:0000313" key="7">
    <source>
        <dbReference type="Proteomes" id="UP000562254"/>
    </source>
</evidence>
<dbReference type="Proteomes" id="UP000562254">
    <property type="component" value="Unassembled WGS sequence"/>
</dbReference>
<dbReference type="InterPro" id="IPR000914">
    <property type="entry name" value="SBP_5_dom"/>
</dbReference>
<evidence type="ECO:0000259" key="5">
    <source>
        <dbReference type="Pfam" id="PF00496"/>
    </source>
</evidence>
<keyword evidence="3 4" id="KW-0732">Signal</keyword>
<dbReference type="Gene3D" id="3.40.190.10">
    <property type="entry name" value="Periplasmic binding protein-like II"/>
    <property type="match status" value="1"/>
</dbReference>
<accession>A0A840XSA7</accession>
<evidence type="ECO:0000256" key="3">
    <source>
        <dbReference type="ARBA" id="ARBA00022729"/>
    </source>
</evidence>
<protein>
    <submittedName>
        <fullName evidence="6">Peptide/nickel transport system substrate-binding protein</fullName>
    </submittedName>
</protein>
<feature type="domain" description="Solute-binding protein family 5" evidence="5">
    <location>
        <begin position="66"/>
        <end position="412"/>
    </location>
</feature>
<comment type="subcellular location">
    <subcellularLocation>
        <location evidence="1">Periplasm</location>
    </subcellularLocation>
</comment>
<proteinExistence type="inferred from homology"/>